<dbReference type="PANTHER" id="PTHR47160">
    <property type="entry name" value="PUTATIVE-RELATED"/>
    <property type="match status" value="1"/>
</dbReference>
<sequence>MSKRNLRPLYPHDGYTIPPNKFCYRTVAKLKICTASGKRSNGYITITKPHTGHDKNDGLAMAKIAKIELKELASTTTLAPRDLVHEVKTKHGVSPVVMSGSASSMRRLISRVREENCQDARAADSANPVFKGKMAQDNDMENFLIFDEIVPQTRGRNVAFGNQLALDVLGKSKILLTDGTFAVAQAPFLQLWSIHATFGDSTIPVVHVLMTSRSILDYSHVLEKLKAVLPNWSPTDYLGDLEIGQARAVANAFPGIQTSFCYFHLLQSWYRNLKKYHLDGLVHYGGPMYPFWSLLRCLPYGDVGNVEQDFRALVGLLPTPLTPDMQKFEEYLRKFYIGPRQTLMFPPATWNVSSRTLRHLPRTTNAVEALHRNLERCVRDTRGRTSPLLSELLKCLRQEASKLKFDKEALDFDPTYEARFQKL</sequence>
<dbReference type="STRING" id="31234.E3NAP3"/>
<evidence type="ECO:0000259" key="1">
    <source>
        <dbReference type="Pfam" id="PF10551"/>
    </source>
</evidence>
<dbReference type="eggNOG" id="ENOG502S0E9">
    <property type="taxonomic scope" value="Eukaryota"/>
</dbReference>
<reference evidence="2" key="1">
    <citation type="submission" date="2007-07" db="EMBL/GenBank/DDBJ databases">
        <title>PCAP assembly of the Caenorhabditis remanei genome.</title>
        <authorList>
            <consortium name="The Caenorhabditis remanei Sequencing Consortium"/>
            <person name="Wilson R.K."/>
        </authorList>
    </citation>
    <scope>NUCLEOTIDE SEQUENCE [LARGE SCALE GENOMIC DNA]</scope>
    <source>
        <strain evidence="2">PB4641</strain>
    </source>
</reference>
<dbReference type="AlphaFoldDB" id="E3NAP3"/>
<organism evidence="3">
    <name type="scientific">Caenorhabditis remanei</name>
    <name type="common">Caenorhabditis vulgaris</name>
    <dbReference type="NCBI Taxonomy" id="31234"/>
    <lineage>
        <taxon>Eukaryota</taxon>
        <taxon>Metazoa</taxon>
        <taxon>Ecdysozoa</taxon>
        <taxon>Nematoda</taxon>
        <taxon>Chromadorea</taxon>
        <taxon>Rhabditida</taxon>
        <taxon>Rhabditina</taxon>
        <taxon>Rhabditomorpha</taxon>
        <taxon>Rhabditoidea</taxon>
        <taxon>Rhabditidae</taxon>
        <taxon>Peloderinae</taxon>
        <taxon>Caenorhabditis</taxon>
    </lineage>
</organism>
<dbReference type="Proteomes" id="UP000008281">
    <property type="component" value="Unassembled WGS sequence"/>
</dbReference>
<proteinExistence type="predicted"/>
<dbReference type="InterPro" id="IPR018289">
    <property type="entry name" value="MULE_transposase_dom"/>
</dbReference>
<feature type="domain" description="MULE transposase" evidence="1">
    <location>
        <begin position="175"/>
        <end position="267"/>
    </location>
</feature>
<dbReference type="HOGENOM" id="CLU_015060_3_0_1"/>
<keyword evidence="3" id="KW-1185">Reference proteome</keyword>
<dbReference type="InParanoid" id="E3NAP3"/>
<evidence type="ECO:0000313" key="3">
    <source>
        <dbReference type="Proteomes" id="UP000008281"/>
    </source>
</evidence>
<name>E3NAP3_CAERE</name>
<accession>E3NAP3</accession>
<evidence type="ECO:0000313" key="2">
    <source>
        <dbReference type="EMBL" id="EFO91197.1"/>
    </source>
</evidence>
<dbReference type="PANTHER" id="PTHR47160:SF8">
    <property type="entry name" value="MULE TRANSPOSASE DOMAIN-CONTAINING PROTEIN"/>
    <property type="match status" value="1"/>
</dbReference>
<dbReference type="OMA" id="YINETWI"/>
<protein>
    <submittedName>
        <fullName evidence="2">CRE-SRW-33 protein</fullName>
    </submittedName>
</protein>
<gene>
    <name evidence="2" type="primary">Cre-srw-33</name>
    <name evidence="2" type="ORF">CRE_03432</name>
</gene>
<dbReference type="OrthoDB" id="5848850at2759"/>
<dbReference type="EMBL" id="DS268577">
    <property type="protein sequence ID" value="EFO91197.1"/>
    <property type="molecule type" value="Genomic_DNA"/>
</dbReference>
<dbReference type="Pfam" id="PF10551">
    <property type="entry name" value="MULE"/>
    <property type="match status" value="1"/>
</dbReference>